<dbReference type="InParanoid" id="B7Q3D4"/>
<dbReference type="AlphaFoldDB" id="B7Q3D4"/>
<gene>
    <name evidence="1" type="ORF">IscW_ISCW009920</name>
</gene>
<sequence>MPFMQYSFLYIHESGQLEHQTTAGVPINSKYTRIDRSFQHSGSETRGFACFIGC</sequence>
<evidence type="ECO:0000313" key="1">
    <source>
        <dbReference type="EMBL" id="EEC13356.1"/>
    </source>
</evidence>
<dbReference type="EMBL" id="DS849030">
    <property type="protein sequence ID" value="EEC13356.1"/>
    <property type="molecule type" value="Genomic_DNA"/>
</dbReference>
<dbReference type="EnsemblMetazoa" id="ISCW009920-RA">
    <property type="protein sequence ID" value="ISCW009920-PA"/>
    <property type="gene ID" value="ISCW009920"/>
</dbReference>
<proteinExistence type="predicted"/>
<organism>
    <name type="scientific">Ixodes scapularis</name>
    <name type="common">Black-legged tick</name>
    <name type="synonym">Deer tick</name>
    <dbReference type="NCBI Taxonomy" id="6945"/>
    <lineage>
        <taxon>Eukaryota</taxon>
        <taxon>Metazoa</taxon>
        <taxon>Ecdysozoa</taxon>
        <taxon>Arthropoda</taxon>
        <taxon>Chelicerata</taxon>
        <taxon>Arachnida</taxon>
        <taxon>Acari</taxon>
        <taxon>Parasitiformes</taxon>
        <taxon>Ixodida</taxon>
        <taxon>Ixodoidea</taxon>
        <taxon>Ixodidae</taxon>
        <taxon>Ixodinae</taxon>
        <taxon>Ixodes</taxon>
    </lineage>
</organism>
<dbReference type="PaxDb" id="6945-B7Q3D4"/>
<dbReference type="VEuPathDB" id="VectorBase:ISCW009920"/>
<reference evidence="1 3" key="1">
    <citation type="submission" date="2008-03" db="EMBL/GenBank/DDBJ databases">
        <title>Annotation of Ixodes scapularis.</title>
        <authorList>
            <consortium name="Ixodes scapularis Genome Project Consortium"/>
            <person name="Caler E."/>
            <person name="Hannick L.I."/>
            <person name="Bidwell S."/>
            <person name="Joardar V."/>
            <person name="Thiagarajan M."/>
            <person name="Amedeo P."/>
            <person name="Galinsky K.J."/>
            <person name="Schobel S."/>
            <person name="Inman J."/>
            <person name="Hostetler J."/>
            <person name="Miller J."/>
            <person name="Hammond M."/>
            <person name="Megy K."/>
            <person name="Lawson D."/>
            <person name="Kodira C."/>
            <person name="Sutton G."/>
            <person name="Meyer J."/>
            <person name="Hill C.A."/>
            <person name="Birren B."/>
            <person name="Nene V."/>
            <person name="Collins F."/>
            <person name="Alarcon-Chaidez F."/>
            <person name="Wikel S."/>
            <person name="Strausberg R."/>
        </authorList>
    </citation>
    <scope>NUCLEOTIDE SEQUENCE [LARGE SCALE GENOMIC DNA]</scope>
    <source>
        <strain evidence="3">Wikel</strain>
        <strain evidence="1">Wikel colony</strain>
    </source>
</reference>
<protein>
    <submittedName>
        <fullName evidence="1 2">Uncharacterized protein</fullName>
    </submittedName>
</protein>
<evidence type="ECO:0000313" key="2">
    <source>
        <dbReference type="EnsemblMetazoa" id="ISCW009920-PA"/>
    </source>
</evidence>
<name>B7Q3D4_IXOSC</name>
<dbReference type="HOGENOM" id="CLU_3052681_0_0_1"/>
<dbReference type="VEuPathDB" id="VectorBase:ISCI009920"/>
<reference evidence="2" key="2">
    <citation type="submission" date="2020-05" db="UniProtKB">
        <authorList>
            <consortium name="EnsemblMetazoa"/>
        </authorList>
    </citation>
    <scope>IDENTIFICATION</scope>
    <source>
        <strain evidence="2">wikel</strain>
    </source>
</reference>
<dbReference type="EMBL" id="ABJB010945564">
    <property type="status" value="NOT_ANNOTATED_CDS"/>
    <property type="molecule type" value="Genomic_DNA"/>
</dbReference>
<accession>B7Q3D4</accession>
<dbReference type="Proteomes" id="UP000001555">
    <property type="component" value="Unassembled WGS sequence"/>
</dbReference>
<keyword evidence="3" id="KW-1185">Reference proteome</keyword>
<evidence type="ECO:0000313" key="3">
    <source>
        <dbReference type="Proteomes" id="UP000001555"/>
    </source>
</evidence>